<evidence type="ECO:0000256" key="1">
    <source>
        <dbReference type="SAM" id="SignalP"/>
    </source>
</evidence>
<sequence>MLLPRSRLILSWVLLYGLHLCCLHRTTLPCATFQVFSSHTAGVFEFFDIGCLDGWGLRAYHCLLPGSLFCHWATRYRLLMCACQVQSFLMGPCYGLPMLLSPSAHTSAMCHFQVSSHSCWFPFC</sequence>
<accession>A0ABN9BCL2</accession>
<dbReference type="Proteomes" id="UP001162483">
    <property type="component" value="Unassembled WGS sequence"/>
</dbReference>
<organism evidence="2 3">
    <name type="scientific">Staurois parvus</name>
    <dbReference type="NCBI Taxonomy" id="386267"/>
    <lineage>
        <taxon>Eukaryota</taxon>
        <taxon>Metazoa</taxon>
        <taxon>Chordata</taxon>
        <taxon>Craniata</taxon>
        <taxon>Vertebrata</taxon>
        <taxon>Euteleostomi</taxon>
        <taxon>Amphibia</taxon>
        <taxon>Batrachia</taxon>
        <taxon>Anura</taxon>
        <taxon>Neobatrachia</taxon>
        <taxon>Ranoidea</taxon>
        <taxon>Ranidae</taxon>
        <taxon>Staurois</taxon>
    </lineage>
</organism>
<reference evidence="2" key="1">
    <citation type="submission" date="2023-05" db="EMBL/GenBank/DDBJ databases">
        <authorList>
            <person name="Stuckert A."/>
        </authorList>
    </citation>
    <scope>NUCLEOTIDE SEQUENCE</scope>
</reference>
<keyword evidence="3" id="KW-1185">Reference proteome</keyword>
<dbReference type="EMBL" id="CATNWA010003425">
    <property type="protein sequence ID" value="CAI9545329.1"/>
    <property type="molecule type" value="Genomic_DNA"/>
</dbReference>
<feature type="non-terminal residue" evidence="2">
    <location>
        <position position="124"/>
    </location>
</feature>
<gene>
    <name evidence="2" type="ORF">SPARVUS_LOCUS2638585</name>
</gene>
<name>A0ABN9BCL2_9NEOB</name>
<evidence type="ECO:0000313" key="3">
    <source>
        <dbReference type="Proteomes" id="UP001162483"/>
    </source>
</evidence>
<protein>
    <recommendedName>
        <fullName evidence="4">Secreted protein</fullName>
    </recommendedName>
</protein>
<comment type="caution">
    <text evidence="2">The sequence shown here is derived from an EMBL/GenBank/DDBJ whole genome shotgun (WGS) entry which is preliminary data.</text>
</comment>
<proteinExistence type="predicted"/>
<evidence type="ECO:0008006" key="4">
    <source>
        <dbReference type="Google" id="ProtNLM"/>
    </source>
</evidence>
<feature type="signal peptide" evidence="1">
    <location>
        <begin position="1"/>
        <end position="23"/>
    </location>
</feature>
<evidence type="ECO:0000313" key="2">
    <source>
        <dbReference type="EMBL" id="CAI9545329.1"/>
    </source>
</evidence>
<feature type="chain" id="PRO_5045944839" description="Secreted protein" evidence="1">
    <location>
        <begin position="24"/>
        <end position="124"/>
    </location>
</feature>
<keyword evidence="1" id="KW-0732">Signal</keyword>